<feature type="compositionally biased region" description="Polar residues" evidence="1">
    <location>
        <begin position="20"/>
        <end position="31"/>
    </location>
</feature>
<proteinExistence type="predicted"/>
<gene>
    <name evidence="3" type="ORF">B0H17DRAFT_1195917</name>
</gene>
<name>A0AAD7GL50_MYCRO</name>
<dbReference type="Proteomes" id="UP001221757">
    <property type="component" value="Unassembled WGS sequence"/>
</dbReference>
<comment type="caution">
    <text evidence="3">The sequence shown here is derived from an EMBL/GenBank/DDBJ whole genome shotgun (WGS) entry which is preliminary data.</text>
</comment>
<organism evidence="3 4">
    <name type="scientific">Mycena rosella</name>
    <name type="common">Pink bonnet</name>
    <name type="synonym">Agaricus rosellus</name>
    <dbReference type="NCBI Taxonomy" id="1033263"/>
    <lineage>
        <taxon>Eukaryota</taxon>
        <taxon>Fungi</taxon>
        <taxon>Dikarya</taxon>
        <taxon>Basidiomycota</taxon>
        <taxon>Agaricomycotina</taxon>
        <taxon>Agaricomycetes</taxon>
        <taxon>Agaricomycetidae</taxon>
        <taxon>Agaricales</taxon>
        <taxon>Marasmiineae</taxon>
        <taxon>Mycenaceae</taxon>
        <taxon>Mycena</taxon>
    </lineage>
</organism>
<dbReference type="InterPro" id="IPR046522">
    <property type="entry name" value="DUF6699"/>
</dbReference>
<dbReference type="EMBL" id="JARKIE010000021">
    <property type="protein sequence ID" value="KAJ7699883.1"/>
    <property type="molecule type" value="Genomic_DNA"/>
</dbReference>
<feature type="domain" description="DUF6699" evidence="2">
    <location>
        <begin position="147"/>
        <end position="256"/>
    </location>
</feature>
<sequence>MHVPQSTPYPGSPLSYVSGKLSQRGQPSLEWTRQHPPAPTATPWMQCVPLPHLSTPVFQDSSAVYKPTGHSSTYYPGPFAPSMPPVPLPHLNQPSSISSSSRHTSHSSRSSHTSSSHTYSSLHPLLSSQTMTFPISSYPFDARLICVPTNLQHKFCENAFSSALIKIKLCGDEAINPLVVQNLGSLSVAMILKTLHEHLHTLISRDHFTALHQTTRRIAQASNDERCACANRRVPMKMLDVLGFGAKDVIFIGLTKGIHDEWVPSFTVNRNA</sequence>
<accession>A0AAD7GL50</accession>
<reference evidence="3" key="1">
    <citation type="submission" date="2023-03" db="EMBL/GenBank/DDBJ databases">
        <title>Massive genome expansion in bonnet fungi (Mycena s.s.) driven by repeated elements and novel gene families across ecological guilds.</title>
        <authorList>
            <consortium name="Lawrence Berkeley National Laboratory"/>
            <person name="Harder C.B."/>
            <person name="Miyauchi S."/>
            <person name="Viragh M."/>
            <person name="Kuo A."/>
            <person name="Thoen E."/>
            <person name="Andreopoulos B."/>
            <person name="Lu D."/>
            <person name="Skrede I."/>
            <person name="Drula E."/>
            <person name="Henrissat B."/>
            <person name="Morin E."/>
            <person name="Kohler A."/>
            <person name="Barry K."/>
            <person name="LaButti K."/>
            <person name="Morin E."/>
            <person name="Salamov A."/>
            <person name="Lipzen A."/>
            <person name="Mereny Z."/>
            <person name="Hegedus B."/>
            <person name="Baldrian P."/>
            <person name="Stursova M."/>
            <person name="Weitz H."/>
            <person name="Taylor A."/>
            <person name="Grigoriev I.V."/>
            <person name="Nagy L.G."/>
            <person name="Martin F."/>
            <person name="Kauserud H."/>
        </authorList>
    </citation>
    <scope>NUCLEOTIDE SEQUENCE</scope>
    <source>
        <strain evidence="3">CBHHK067</strain>
    </source>
</reference>
<evidence type="ECO:0000313" key="3">
    <source>
        <dbReference type="EMBL" id="KAJ7699883.1"/>
    </source>
</evidence>
<evidence type="ECO:0000313" key="4">
    <source>
        <dbReference type="Proteomes" id="UP001221757"/>
    </source>
</evidence>
<evidence type="ECO:0000259" key="2">
    <source>
        <dbReference type="Pfam" id="PF20415"/>
    </source>
</evidence>
<dbReference type="Pfam" id="PF20415">
    <property type="entry name" value="DUF6699"/>
    <property type="match status" value="1"/>
</dbReference>
<keyword evidence="4" id="KW-1185">Reference proteome</keyword>
<feature type="region of interest" description="Disordered" evidence="1">
    <location>
        <begin position="85"/>
        <end position="119"/>
    </location>
</feature>
<feature type="compositionally biased region" description="Low complexity" evidence="1">
    <location>
        <begin position="95"/>
        <end position="119"/>
    </location>
</feature>
<protein>
    <recommendedName>
        <fullName evidence="2">DUF6699 domain-containing protein</fullName>
    </recommendedName>
</protein>
<dbReference type="AlphaFoldDB" id="A0AAD7GL50"/>
<feature type="region of interest" description="Disordered" evidence="1">
    <location>
        <begin position="1"/>
        <end position="43"/>
    </location>
</feature>
<evidence type="ECO:0000256" key="1">
    <source>
        <dbReference type="SAM" id="MobiDB-lite"/>
    </source>
</evidence>